<feature type="compositionally biased region" description="Acidic residues" evidence="1">
    <location>
        <begin position="37"/>
        <end position="48"/>
    </location>
</feature>
<organism evidence="2 3">
    <name type="scientific">Anthostomella pinea</name>
    <dbReference type="NCBI Taxonomy" id="933095"/>
    <lineage>
        <taxon>Eukaryota</taxon>
        <taxon>Fungi</taxon>
        <taxon>Dikarya</taxon>
        <taxon>Ascomycota</taxon>
        <taxon>Pezizomycotina</taxon>
        <taxon>Sordariomycetes</taxon>
        <taxon>Xylariomycetidae</taxon>
        <taxon>Xylariales</taxon>
        <taxon>Xylariaceae</taxon>
        <taxon>Anthostomella</taxon>
    </lineage>
</organism>
<dbReference type="Gene3D" id="2.40.50.40">
    <property type="match status" value="1"/>
</dbReference>
<evidence type="ECO:0000313" key="3">
    <source>
        <dbReference type="Proteomes" id="UP001295740"/>
    </source>
</evidence>
<feature type="region of interest" description="Disordered" evidence="1">
    <location>
        <begin position="29"/>
        <end position="70"/>
    </location>
</feature>
<dbReference type="EMBL" id="CAUWAG010000006">
    <property type="protein sequence ID" value="CAJ2504476.1"/>
    <property type="molecule type" value="Genomic_DNA"/>
</dbReference>
<feature type="compositionally biased region" description="Pro residues" evidence="1">
    <location>
        <begin position="553"/>
        <end position="565"/>
    </location>
</feature>
<keyword evidence="3" id="KW-1185">Reference proteome</keyword>
<gene>
    <name evidence="2" type="ORF">KHLLAP_LOCUS4944</name>
</gene>
<sequence length="645" mass="70692">MSAISGFAAGSLAPADVSLLAVTPDEMYDSSSVATWTDEEDEENNEVENTDKTDYDSDPYIKPQLTQNTAPTIPMEWEKHDTSNNGDKQVSVYAAHNPTTTTQETPITNVAGLGAEVRQGAVGPTNPITDSDISARATGYSSPSSIQGRKPYDSESLGKNAGWQLGTSNETPIVTTTTSDALNTHATEPREAIPAIPCDGYDGLNGSKAGSGPPPQMSLQGFNSGRPGLPAPKAKSVTKDRDVVLADGTRERQYRVYWRIGGVMGQSREPSWEPARNVPPILLQRYHERKAAGTLRGKKFTILDYKMVALEDGRQVRYFKALRHRRQGSANEQRSNWYMEQELPPAVVQPYLESQPVSSDVTPIGAMPKHHDQAHQTPQESVPPPRAEALVLPKRRRGRPTRAEKARYEEVEAILRRDGIIVKRAGKPTKADRVRNKELQAGVPQKQYNVAASNYQPAAIPQKQFRYIAANYNPSANQEQRYGSLLQTPYSGTPIFPGQGQAVAAKGPAPRPYTPRFTEKSIWHPGSHGPKVPEQGHHQGAYHRGPYATGIPSPQPHTLPQPQTSPQPQNSTDLGMLYYRSALAAAEGLDWQQQGHHQGAYHRETYAADISSSQPQTSPQPENSTDLGMLHYRSALAAVEGLDRQ</sequence>
<protein>
    <submittedName>
        <fullName evidence="2">Uu.00g118700.m01.CDS01</fullName>
    </submittedName>
</protein>
<feature type="region of interest" description="Disordered" evidence="1">
    <location>
        <begin position="357"/>
        <end position="387"/>
    </location>
</feature>
<accession>A0AAI8VGZ9</accession>
<comment type="caution">
    <text evidence="2">The sequence shown here is derived from an EMBL/GenBank/DDBJ whole genome shotgun (WGS) entry which is preliminary data.</text>
</comment>
<name>A0AAI8VGZ9_9PEZI</name>
<dbReference type="AlphaFoldDB" id="A0AAI8VGZ9"/>
<proteinExistence type="predicted"/>
<evidence type="ECO:0000313" key="2">
    <source>
        <dbReference type="EMBL" id="CAJ2504476.1"/>
    </source>
</evidence>
<reference evidence="2" key="1">
    <citation type="submission" date="2023-10" db="EMBL/GenBank/DDBJ databases">
        <authorList>
            <person name="Hackl T."/>
        </authorList>
    </citation>
    <scope>NUCLEOTIDE SEQUENCE</scope>
</reference>
<feature type="region of interest" description="Disordered" evidence="1">
    <location>
        <begin position="500"/>
        <end position="573"/>
    </location>
</feature>
<evidence type="ECO:0000256" key="1">
    <source>
        <dbReference type="SAM" id="MobiDB-lite"/>
    </source>
</evidence>
<feature type="region of interest" description="Disordered" evidence="1">
    <location>
        <begin position="120"/>
        <end position="171"/>
    </location>
</feature>
<dbReference type="Proteomes" id="UP001295740">
    <property type="component" value="Unassembled WGS sequence"/>
</dbReference>
<feature type="compositionally biased region" description="Low complexity" evidence="1">
    <location>
        <begin position="611"/>
        <end position="621"/>
    </location>
</feature>
<feature type="region of interest" description="Disordered" evidence="1">
    <location>
        <begin position="606"/>
        <end position="628"/>
    </location>
</feature>